<keyword evidence="2" id="KW-1185">Reference proteome</keyword>
<dbReference type="RefSeq" id="WP_330486035.1">
    <property type="nucleotide sequence ID" value="NZ_JAZBJZ010000148.1"/>
</dbReference>
<dbReference type="AlphaFoldDB" id="A0AAW9Q5Z5"/>
<protein>
    <submittedName>
        <fullName evidence="1">Uncharacterized protein</fullName>
    </submittedName>
</protein>
<evidence type="ECO:0000313" key="1">
    <source>
        <dbReference type="EMBL" id="MEE3719599.1"/>
    </source>
</evidence>
<evidence type="ECO:0000313" key="2">
    <source>
        <dbReference type="Proteomes" id="UP001333818"/>
    </source>
</evidence>
<dbReference type="Proteomes" id="UP001333818">
    <property type="component" value="Unassembled WGS sequence"/>
</dbReference>
<proteinExistence type="predicted"/>
<sequence length="81" mass="9244">MADARVKIAKDKADLVKSLKADGVDDTTKPFQTYAEVLVFAASLGAKRDRREPFSEFSKKDPDPISQEIFRKYCKVMAWSW</sequence>
<gene>
    <name evidence="1" type="ORF">V2H45_22925</name>
</gene>
<reference evidence="1" key="1">
    <citation type="submission" date="2024-01" db="EMBL/GenBank/DDBJ databases">
        <title>Bank of Algae and Cyanobacteria of the Azores (BACA) strain genomes.</title>
        <authorList>
            <person name="Luz R."/>
            <person name="Cordeiro R."/>
            <person name="Fonseca A."/>
            <person name="Goncalves V."/>
        </authorList>
    </citation>
    <scope>NUCLEOTIDE SEQUENCE</scope>
    <source>
        <strain evidence="1">BACA0141</strain>
    </source>
</reference>
<accession>A0AAW9Q5Z5</accession>
<organism evidence="1 2">
    <name type="scientific">Tumidithrix elongata BACA0141</name>
    <dbReference type="NCBI Taxonomy" id="2716417"/>
    <lineage>
        <taxon>Bacteria</taxon>
        <taxon>Bacillati</taxon>
        <taxon>Cyanobacteriota</taxon>
        <taxon>Cyanophyceae</taxon>
        <taxon>Pseudanabaenales</taxon>
        <taxon>Pseudanabaenaceae</taxon>
        <taxon>Tumidithrix</taxon>
        <taxon>Tumidithrix elongata</taxon>
    </lineage>
</organism>
<comment type="caution">
    <text evidence="1">The sequence shown here is derived from an EMBL/GenBank/DDBJ whole genome shotgun (WGS) entry which is preliminary data.</text>
</comment>
<name>A0AAW9Q5Z5_9CYAN</name>
<dbReference type="EMBL" id="JAZBJZ010000148">
    <property type="protein sequence ID" value="MEE3719599.1"/>
    <property type="molecule type" value="Genomic_DNA"/>
</dbReference>